<reference evidence="1 2" key="1">
    <citation type="journal article" date="2019" name="Environ. Microbiol.">
        <title>At the nexus of three kingdoms: the genome of the mycorrhizal fungus Gigaspora margarita provides insights into plant, endobacterial and fungal interactions.</title>
        <authorList>
            <person name="Venice F."/>
            <person name="Ghignone S."/>
            <person name="Salvioli di Fossalunga A."/>
            <person name="Amselem J."/>
            <person name="Novero M."/>
            <person name="Xianan X."/>
            <person name="Sedzielewska Toro K."/>
            <person name="Morin E."/>
            <person name="Lipzen A."/>
            <person name="Grigoriev I.V."/>
            <person name="Henrissat B."/>
            <person name="Martin F.M."/>
            <person name="Bonfante P."/>
        </authorList>
    </citation>
    <scope>NUCLEOTIDE SEQUENCE [LARGE SCALE GENOMIC DNA]</scope>
    <source>
        <strain evidence="1 2">BEG34</strain>
    </source>
</reference>
<dbReference type="Proteomes" id="UP000439903">
    <property type="component" value="Unassembled WGS sequence"/>
</dbReference>
<proteinExistence type="predicted"/>
<name>A0A8H4A5F9_GIGMA</name>
<comment type="caution">
    <text evidence="1">The sequence shown here is derived from an EMBL/GenBank/DDBJ whole genome shotgun (WGS) entry which is preliminary data.</text>
</comment>
<keyword evidence="1" id="KW-0032">Aminotransferase</keyword>
<dbReference type="Pfam" id="PF01063">
    <property type="entry name" value="Aminotran_4"/>
    <property type="match status" value="1"/>
</dbReference>
<keyword evidence="1" id="KW-0808">Transferase</keyword>
<sequence>MNSIEFELLETILYDPPAGFFLLDKHLSRIKKSSIYFSKNYGFVKTIATPKFNNLIETKLYQCVENLGKNVKQRVRLTINKDGIPTVSSSILQSLPSSSEPLQIVLDTKFTPSDNIFLYHKTTNRKIYYDARRRAHLDLIPGSNSEDGIFDVLMYNERNEITECSIANIAVEFLDNNGKSFWKTPKIECGLLSGVMRSYLIESGDIIPGVITIEELKTAQQEGRKVNCFNSVRKEYQVALVDRYYKLQHDQ</sequence>
<dbReference type="InterPro" id="IPR001544">
    <property type="entry name" value="Aminotrans_IV"/>
</dbReference>
<keyword evidence="2" id="KW-1185">Reference proteome</keyword>
<dbReference type="Gene3D" id="3.30.470.10">
    <property type="match status" value="1"/>
</dbReference>
<protein>
    <submittedName>
        <fullName evidence="1">D-aminoacid aminotransferase-like PLP-dependent enzyme</fullName>
    </submittedName>
</protein>
<dbReference type="InterPro" id="IPR043131">
    <property type="entry name" value="BCAT-like_N"/>
</dbReference>
<dbReference type="Gene3D" id="3.20.10.10">
    <property type="entry name" value="D-amino Acid Aminotransferase, subunit A, domain 2"/>
    <property type="match status" value="1"/>
</dbReference>
<dbReference type="SUPFAM" id="SSF56752">
    <property type="entry name" value="D-aminoacid aminotransferase-like PLP-dependent enzymes"/>
    <property type="match status" value="1"/>
</dbReference>
<evidence type="ECO:0000313" key="2">
    <source>
        <dbReference type="Proteomes" id="UP000439903"/>
    </source>
</evidence>
<organism evidence="1 2">
    <name type="scientific">Gigaspora margarita</name>
    <dbReference type="NCBI Taxonomy" id="4874"/>
    <lineage>
        <taxon>Eukaryota</taxon>
        <taxon>Fungi</taxon>
        <taxon>Fungi incertae sedis</taxon>
        <taxon>Mucoromycota</taxon>
        <taxon>Glomeromycotina</taxon>
        <taxon>Glomeromycetes</taxon>
        <taxon>Diversisporales</taxon>
        <taxon>Gigasporaceae</taxon>
        <taxon>Gigaspora</taxon>
    </lineage>
</organism>
<dbReference type="GO" id="GO:0008483">
    <property type="term" value="F:transaminase activity"/>
    <property type="evidence" value="ECO:0007669"/>
    <property type="project" value="UniProtKB-KW"/>
</dbReference>
<accession>A0A8H4A5F9</accession>
<gene>
    <name evidence="1" type="ORF">F8M41_004799</name>
</gene>
<dbReference type="OrthoDB" id="64220at2759"/>
<dbReference type="InterPro" id="IPR043132">
    <property type="entry name" value="BCAT-like_C"/>
</dbReference>
<dbReference type="InterPro" id="IPR036038">
    <property type="entry name" value="Aminotransferase-like"/>
</dbReference>
<dbReference type="AlphaFoldDB" id="A0A8H4A5F9"/>
<evidence type="ECO:0000313" key="1">
    <source>
        <dbReference type="EMBL" id="KAF0435437.1"/>
    </source>
</evidence>
<dbReference type="EMBL" id="WTPW01001443">
    <property type="protein sequence ID" value="KAF0435437.1"/>
    <property type="molecule type" value="Genomic_DNA"/>
</dbReference>